<dbReference type="EMBL" id="GG697241">
    <property type="protein sequence ID" value="EET89652.1"/>
    <property type="molecule type" value="Genomic_DNA"/>
</dbReference>
<reference evidence="1 2" key="1">
    <citation type="journal article" date="2009" name="Genome Biol.">
        <title>Community-wide analysis of microbial genome sequence signatures.</title>
        <authorList>
            <person name="Dick G.J."/>
            <person name="Andersson A.F."/>
            <person name="Baker B.J."/>
            <person name="Simmons S.L."/>
            <person name="Thomas B.C."/>
            <person name="Yelton A.P."/>
            <person name="Banfield J.F."/>
        </authorList>
    </citation>
    <scope>NUCLEOTIDE SEQUENCE [LARGE SCALE GENOMIC DNA]</scope>
    <source>
        <strain evidence="1">ARMAN-2</strain>
    </source>
</reference>
<gene>
    <name evidence="1" type="ORF">UNLARM2_0770</name>
</gene>
<sequence length="130" mass="15006">MDSYKRFTTPEKQVLAEKIDSGFEKIKEQFNREAGKFIRVPGSVVKMQTRNFNYLIDQSKGQIKLFLGEMIRSKDPIADNLISKMHGIIERASDSESQFLYFTTKVYKEIEGAVLEVIKEMYSIGGQVRK</sequence>
<proteinExistence type="predicted"/>
<keyword evidence="2" id="KW-1185">Reference proteome</keyword>
<protein>
    <submittedName>
        <fullName evidence="1">Uncharacterized protein</fullName>
    </submittedName>
</protein>
<accession>C7DI78</accession>
<evidence type="ECO:0000313" key="2">
    <source>
        <dbReference type="Proteomes" id="UP000332487"/>
    </source>
</evidence>
<evidence type="ECO:0000313" key="1">
    <source>
        <dbReference type="EMBL" id="EET89652.1"/>
    </source>
</evidence>
<dbReference type="Proteomes" id="UP000332487">
    <property type="component" value="Unassembled WGS sequence"/>
</dbReference>
<reference evidence="1 2" key="2">
    <citation type="journal article" date="2010" name="Proc. Natl. Acad. Sci. U.S.A.">
        <title>Enigmatic, ultrasmall, uncultivated Archaea.</title>
        <authorList>
            <person name="Baker B.J."/>
            <person name="Comolli L.R."/>
            <person name="Dick G.J."/>
            <person name="Hauser L.J."/>
            <person name="Hyatt D."/>
            <person name="Dill B.D."/>
            <person name="Land M.L."/>
            <person name="Verberkmoes N.C."/>
            <person name="Hettich R.L."/>
            <person name="Banfield J.F."/>
        </authorList>
    </citation>
    <scope>NUCLEOTIDE SEQUENCE [LARGE SCALE GENOMIC DNA]</scope>
    <source>
        <strain evidence="1">ARMAN-2</strain>
    </source>
</reference>
<organism evidence="1 2">
    <name type="scientific">Candidatus Micrarchaeum acidiphilum ARMAN-2</name>
    <dbReference type="NCBI Taxonomy" id="425595"/>
    <lineage>
        <taxon>Archaea</taxon>
        <taxon>Candidatus Micrarchaeota</taxon>
        <taxon>Candidatus Micrarchaeia</taxon>
        <taxon>Candidatus Micrarchaeales</taxon>
        <taxon>Candidatus Micrarchaeaceae</taxon>
        <taxon>Candidatus Micrarchaeum</taxon>
    </lineage>
</organism>
<name>C7DI78_MICA2</name>
<dbReference type="AlphaFoldDB" id="C7DI78"/>